<gene>
    <name evidence="2" type="ORF">MNEG_10440</name>
</gene>
<evidence type="ECO:0000313" key="3">
    <source>
        <dbReference type="Proteomes" id="UP000054498"/>
    </source>
</evidence>
<dbReference type="Proteomes" id="UP000054498">
    <property type="component" value="Unassembled WGS sequence"/>
</dbReference>
<feature type="region of interest" description="Disordered" evidence="1">
    <location>
        <begin position="601"/>
        <end position="622"/>
    </location>
</feature>
<feature type="region of interest" description="Disordered" evidence="1">
    <location>
        <begin position="91"/>
        <end position="143"/>
    </location>
</feature>
<feature type="compositionally biased region" description="Pro residues" evidence="1">
    <location>
        <begin position="103"/>
        <end position="116"/>
    </location>
</feature>
<proteinExistence type="predicted"/>
<feature type="compositionally biased region" description="Low complexity" evidence="1">
    <location>
        <begin position="91"/>
        <end position="102"/>
    </location>
</feature>
<keyword evidence="3" id="KW-1185">Reference proteome</keyword>
<name>A0A0D2KPH1_9CHLO</name>
<organism evidence="2 3">
    <name type="scientific">Monoraphidium neglectum</name>
    <dbReference type="NCBI Taxonomy" id="145388"/>
    <lineage>
        <taxon>Eukaryota</taxon>
        <taxon>Viridiplantae</taxon>
        <taxon>Chlorophyta</taxon>
        <taxon>core chlorophytes</taxon>
        <taxon>Chlorophyceae</taxon>
        <taxon>CS clade</taxon>
        <taxon>Sphaeropleales</taxon>
        <taxon>Selenastraceae</taxon>
        <taxon>Monoraphidium</taxon>
    </lineage>
</organism>
<dbReference type="EMBL" id="KK102533">
    <property type="protein sequence ID" value="KIY97523.1"/>
    <property type="molecule type" value="Genomic_DNA"/>
</dbReference>
<feature type="region of interest" description="Disordered" evidence="1">
    <location>
        <begin position="334"/>
        <end position="355"/>
    </location>
</feature>
<evidence type="ECO:0000256" key="1">
    <source>
        <dbReference type="SAM" id="MobiDB-lite"/>
    </source>
</evidence>
<sequence length="688" mass="69363">MAARCTDAAGAADVRQQLDALQQDVSFLILATRSAEARQLNDHISAVRGRLSAMLGAGGAAAPLLMAPLRDAGAATSPPIAAAAAARIDAPTTSPPVATAVPRTPPAAAPQIPAAPPRRAADAAPGTSPSSPPPPPPPPRPEFAALRSRWLRHRAVCSPAMAHREPAAWAEVQEVLLAADADFRATGDPASAALMDEIVSRAARDEYAEYGFEEGEPLPRVPTGRALKGCFEHYHHALARAAGARVEVRVSSGRTGDLCHKSRQAEWDAYVQGEPARVEAAKQAAIAKDAARARKIKTKTKEAAAAAAAAATQTAGQHSAAAFVPANAAPGASAAPAALAPAGGGSTGARGASDPWSDPWGWQGRATTHYAVGGALPWGGAVPAEPWLDDDVIAYATDGDFQNALIRRQLRSDHRLQMILADRDAAARDAAAKDAAADAAAAREIKGMAAAAAAVMKHGVFAIQDFQDSVAAADSALACVEALFESARAVASCRRGAAAPEGASWAAEGGAGGGVAAEAEGLEAGAAAALAGLLGAEGGASSACDTEARAAHEVSCQPCLAPLMPSDGEARRTKSAGFAAQPTRVAVRVKQTAAGAVAVAKKGTTKNDKKDKTKGAAPAAATSPCKALPAPVLLNLAACGARLSWAAPQAAGCGPRAGAAAQRAARPQVSVPPAAVHRRKACPRSAHA</sequence>
<feature type="compositionally biased region" description="Pro residues" evidence="1">
    <location>
        <begin position="130"/>
        <end position="141"/>
    </location>
</feature>
<evidence type="ECO:0000313" key="2">
    <source>
        <dbReference type="EMBL" id="KIY97523.1"/>
    </source>
</evidence>
<accession>A0A0D2KPH1</accession>
<protein>
    <submittedName>
        <fullName evidence="2">Uncharacterized protein</fullName>
    </submittedName>
</protein>
<dbReference type="RefSeq" id="XP_013896543.1">
    <property type="nucleotide sequence ID" value="XM_014041089.1"/>
</dbReference>
<dbReference type="AlphaFoldDB" id="A0A0D2KPH1"/>
<feature type="compositionally biased region" description="Basic residues" evidence="1">
    <location>
        <begin position="676"/>
        <end position="688"/>
    </location>
</feature>
<dbReference type="KEGG" id="mng:MNEG_10440"/>
<dbReference type="GeneID" id="25727603"/>
<feature type="compositionally biased region" description="Basic and acidic residues" evidence="1">
    <location>
        <begin position="605"/>
        <end position="614"/>
    </location>
</feature>
<reference evidence="2 3" key="1">
    <citation type="journal article" date="2013" name="BMC Genomics">
        <title>Reconstruction of the lipid metabolism for the microalga Monoraphidium neglectum from its genome sequence reveals characteristics suitable for biofuel production.</title>
        <authorList>
            <person name="Bogen C."/>
            <person name="Al-Dilaimi A."/>
            <person name="Albersmeier A."/>
            <person name="Wichmann J."/>
            <person name="Grundmann M."/>
            <person name="Rupp O."/>
            <person name="Lauersen K.J."/>
            <person name="Blifernez-Klassen O."/>
            <person name="Kalinowski J."/>
            <person name="Goesmann A."/>
            <person name="Mussgnug J.H."/>
            <person name="Kruse O."/>
        </authorList>
    </citation>
    <scope>NUCLEOTIDE SEQUENCE [LARGE SCALE GENOMIC DNA]</scope>
    <source>
        <strain evidence="2 3">SAG 48.87</strain>
    </source>
</reference>
<feature type="region of interest" description="Disordered" evidence="1">
    <location>
        <begin position="664"/>
        <end position="688"/>
    </location>
</feature>